<protein>
    <recommendedName>
        <fullName evidence="2">diguanylate cyclase</fullName>
        <ecNumber evidence="2">2.7.7.65</ecNumber>
    </recommendedName>
</protein>
<dbReference type="Pfam" id="PF00990">
    <property type="entry name" value="GGDEF"/>
    <property type="match status" value="1"/>
</dbReference>
<gene>
    <name evidence="12" type="ORF">NM686_004865</name>
</gene>
<dbReference type="InterPro" id="IPR006189">
    <property type="entry name" value="CHASE_dom"/>
</dbReference>
<dbReference type="NCBIfam" id="TIGR00229">
    <property type="entry name" value="sensory_box"/>
    <property type="match status" value="1"/>
</dbReference>
<dbReference type="PROSITE" id="PS50887">
    <property type="entry name" value="GGDEF"/>
    <property type="match status" value="1"/>
</dbReference>
<evidence type="ECO:0000256" key="7">
    <source>
        <dbReference type="SAM" id="Phobius"/>
    </source>
</evidence>
<evidence type="ECO:0000256" key="1">
    <source>
        <dbReference type="ARBA" id="ARBA00004370"/>
    </source>
</evidence>
<dbReference type="CDD" id="cd00130">
    <property type="entry name" value="PAS"/>
    <property type="match status" value="1"/>
</dbReference>
<feature type="domain" description="CHASE" evidence="10">
    <location>
        <begin position="83"/>
        <end position="301"/>
    </location>
</feature>
<dbReference type="InterPro" id="IPR013655">
    <property type="entry name" value="PAS_fold_3"/>
</dbReference>
<dbReference type="Proteomes" id="UP001162780">
    <property type="component" value="Chromosome"/>
</dbReference>
<dbReference type="PANTHER" id="PTHR45138:SF9">
    <property type="entry name" value="DIGUANYLATE CYCLASE DGCM-RELATED"/>
    <property type="match status" value="1"/>
</dbReference>
<dbReference type="PROSITE" id="PS50113">
    <property type="entry name" value="PAC"/>
    <property type="match status" value="1"/>
</dbReference>
<keyword evidence="13" id="KW-1185">Reference proteome</keyword>
<dbReference type="CDD" id="cd01949">
    <property type="entry name" value="GGDEF"/>
    <property type="match status" value="1"/>
</dbReference>
<accession>A0ABY7GMY1</accession>
<feature type="domain" description="PAC" evidence="9">
    <location>
        <begin position="431"/>
        <end position="483"/>
    </location>
</feature>
<name>A0ABY7GMY1_9GAMM</name>
<dbReference type="PROSITE" id="PS50839">
    <property type="entry name" value="CHASE"/>
    <property type="match status" value="1"/>
</dbReference>
<dbReference type="SMART" id="SM00091">
    <property type="entry name" value="PAS"/>
    <property type="match status" value="1"/>
</dbReference>
<dbReference type="SUPFAM" id="SSF55073">
    <property type="entry name" value="Nucleotide cyclase"/>
    <property type="match status" value="1"/>
</dbReference>
<dbReference type="PROSITE" id="PS50112">
    <property type="entry name" value="PAS"/>
    <property type="match status" value="1"/>
</dbReference>
<evidence type="ECO:0000259" key="10">
    <source>
        <dbReference type="PROSITE" id="PS50839"/>
    </source>
</evidence>
<dbReference type="Pfam" id="PF08447">
    <property type="entry name" value="PAS_3"/>
    <property type="match status" value="1"/>
</dbReference>
<keyword evidence="5 7" id="KW-0472">Membrane</keyword>
<dbReference type="NCBIfam" id="TIGR00254">
    <property type="entry name" value="GGDEF"/>
    <property type="match status" value="1"/>
</dbReference>
<dbReference type="InterPro" id="IPR000160">
    <property type="entry name" value="GGDEF_dom"/>
</dbReference>
<dbReference type="InterPro" id="IPR000700">
    <property type="entry name" value="PAS-assoc_C"/>
</dbReference>
<comment type="subcellular location">
    <subcellularLocation>
        <location evidence="1">Membrane</location>
    </subcellularLocation>
</comment>
<dbReference type="InterPro" id="IPR035965">
    <property type="entry name" value="PAS-like_dom_sf"/>
</dbReference>
<dbReference type="EC" id="2.7.7.65" evidence="2"/>
<dbReference type="Gene3D" id="3.30.70.270">
    <property type="match status" value="1"/>
</dbReference>
<dbReference type="EMBL" id="CP113517">
    <property type="protein sequence ID" value="WAR45851.1"/>
    <property type="molecule type" value="Genomic_DNA"/>
</dbReference>
<dbReference type="SMART" id="SM01079">
    <property type="entry name" value="CHASE"/>
    <property type="match status" value="1"/>
</dbReference>
<evidence type="ECO:0000313" key="13">
    <source>
        <dbReference type="Proteomes" id="UP001162780"/>
    </source>
</evidence>
<organism evidence="12 13">
    <name type="scientific">Methylomonas rapida</name>
    <dbReference type="NCBI Taxonomy" id="2963939"/>
    <lineage>
        <taxon>Bacteria</taxon>
        <taxon>Pseudomonadati</taxon>
        <taxon>Pseudomonadota</taxon>
        <taxon>Gammaproteobacteria</taxon>
        <taxon>Methylococcales</taxon>
        <taxon>Methylococcaceae</taxon>
        <taxon>Methylomonas</taxon>
    </lineage>
</organism>
<dbReference type="Pfam" id="PF03924">
    <property type="entry name" value="CHASE"/>
    <property type="match status" value="1"/>
</dbReference>
<feature type="transmembrane region" description="Helical" evidence="7">
    <location>
        <begin position="21"/>
        <end position="39"/>
    </location>
</feature>
<dbReference type="RefSeq" id="WP_255186758.1">
    <property type="nucleotide sequence ID" value="NZ_CP113517.1"/>
</dbReference>
<dbReference type="SUPFAM" id="SSF55785">
    <property type="entry name" value="PYP-like sensor domain (PAS domain)"/>
    <property type="match status" value="1"/>
</dbReference>
<sequence>MMPISASTAAKKYCRLQALGGAYLGLFAGLLITFGVWRWSEHNFALNEQAYFDFRVGQLLASIDNRLEAYRQVLYGTRGLFAASSVVARAEFQEYINALHLEQRYPGIQGVGFSLIVPKDKKDVHIKEIRRQGFADYRIYPDQDREIYTSIIYLEPFSGRNLRAFGYDMFTEPVRRRAMEYACKHNQIGMSGKVTLVQETDSDVQAGFLLYLPVYRNNQPHDSVDERKASVIGWVYAPFRIKDFMSGVGDERRGDLNLSIYDGETLSADSLMYSDQPQLTTDQAIVTTRTLRTGGQVWTLVIRSEPGFGNWLNHDQSLTILISGMALSVMLAFLIREFITRGQALAFAAATNRELQESEARFRLMADSAPVLIWMTDAAESVVWLNKHWLDFTGRELSQELGRGWLESVYPSHLDLVVKLLGWHFQLRKPFSVEYRLRRHDGEYRWIVNSGVPRFDEKGEFVGFIGSCIDITSHKEMEEELWELATTDGLTGFLNRRHFLVRLQEEFNRMQRNDDLHSSVLMLDLDHFKRINDSYGHATGDAMLKHFAEIIRGQQRKIDVVGRLGGEEFAIILPDTDIYEARVFAERLRNVVASKPLWQQDTMIEITVSIGIALLNYASLSPDSVLGAADRALYRAKADGRNRVALAGK</sequence>
<reference evidence="12" key="1">
    <citation type="submission" date="2022-11" db="EMBL/GenBank/DDBJ databases">
        <title>Methylomonas rapida sp. nov., Carotenoid-Producing Obligate Methanotrophs with High Growth Characteristics and Biotechnological Potential.</title>
        <authorList>
            <person name="Tikhonova E.N."/>
            <person name="Suleimanov R.Z."/>
            <person name="Miroshnikov K."/>
            <person name="Oshkin I.Y."/>
            <person name="Belova S.E."/>
            <person name="Danilova O.V."/>
            <person name="Ashikhmin A."/>
            <person name="Konopkin A."/>
            <person name="But S.Y."/>
            <person name="Khmelenina V.N."/>
            <person name="Kuznetsov N."/>
            <person name="Pimenov N.V."/>
            <person name="Dedysh S.N."/>
        </authorList>
    </citation>
    <scope>NUCLEOTIDE SEQUENCE</scope>
    <source>
        <strain evidence="12">MP1</strain>
    </source>
</reference>
<dbReference type="SMART" id="SM00267">
    <property type="entry name" value="GGDEF"/>
    <property type="match status" value="1"/>
</dbReference>
<dbReference type="InterPro" id="IPR050469">
    <property type="entry name" value="Diguanylate_Cyclase"/>
</dbReference>
<keyword evidence="4 7" id="KW-1133">Transmembrane helix</keyword>
<dbReference type="InterPro" id="IPR001610">
    <property type="entry name" value="PAC"/>
</dbReference>
<comment type="catalytic activity">
    <reaction evidence="6">
        <text>2 GTP = 3',3'-c-di-GMP + 2 diphosphate</text>
        <dbReference type="Rhea" id="RHEA:24898"/>
        <dbReference type="ChEBI" id="CHEBI:33019"/>
        <dbReference type="ChEBI" id="CHEBI:37565"/>
        <dbReference type="ChEBI" id="CHEBI:58805"/>
        <dbReference type="EC" id="2.7.7.65"/>
    </reaction>
</comment>
<dbReference type="Gene3D" id="3.30.450.350">
    <property type="entry name" value="CHASE domain"/>
    <property type="match status" value="1"/>
</dbReference>
<dbReference type="InterPro" id="IPR042240">
    <property type="entry name" value="CHASE_sf"/>
</dbReference>
<evidence type="ECO:0000259" key="9">
    <source>
        <dbReference type="PROSITE" id="PS50113"/>
    </source>
</evidence>
<evidence type="ECO:0000313" key="12">
    <source>
        <dbReference type="EMBL" id="WAR45851.1"/>
    </source>
</evidence>
<keyword evidence="3 7" id="KW-0812">Transmembrane</keyword>
<feature type="domain" description="PAS" evidence="8">
    <location>
        <begin position="358"/>
        <end position="421"/>
    </location>
</feature>
<evidence type="ECO:0000256" key="2">
    <source>
        <dbReference type="ARBA" id="ARBA00012528"/>
    </source>
</evidence>
<dbReference type="Gene3D" id="3.30.450.20">
    <property type="entry name" value="PAS domain"/>
    <property type="match status" value="1"/>
</dbReference>
<evidence type="ECO:0000256" key="6">
    <source>
        <dbReference type="ARBA" id="ARBA00034247"/>
    </source>
</evidence>
<evidence type="ECO:0000256" key="5">
    <source>
        <dbReference type="ARBA" id="ARBA00023136"/>
    </source>
</evidence>
<evidence type="ECO:0000259" key="8">
    <source>
        <dbReference type="PROSITE" id="PS50112"/>
    </source>
</evidence>
<dbReference type="InterPro" id="IPR043128">
    <property type="entry name" value="Rev_trsase/Diguanyl_cyclase"/>
</dbReference>
<dbReference type="SMART" id="SM00086">
    <property type="entry name" value="PAC"/>
    <property type="match status" value="1"/>
</dbReference>
<evidence type="ECO:0000259" key="11">
    <source>
        <dbReference type="PROSITE" id="PS50887"/>
    </source>
</evidence>
<evidence type="ECO:0000256" key="3">
    <source>
        <dbReference type="ARBA" id="ARBA00022692"/>
    </source>
</evidence>
<dbReference type="InterPro" id="IPR000014">
    <property type="entry name" value="PAS"/>
</dbReference>
<dbReference type="PANTHER" id="PTHR45138">
    <property type="entry name" value="REGULATORY COMPONENTS OF SENSORY TRANSDUCTION SYSTEM"/>
    <property type="match status" value="1"/>
</dbReference>
<proteinExistence type="predicted"/>
<dbReference type="InterPro" id="IPR029787">
    <property type="entry name" value="Nucleotide_cyclase"/>
</dbReference>
<feature type="domain" description="GGDEF" evidence="11">
    <location>
        <begin position="516"/>
        <end position="649"/>
    </location>
</feature>
<evidence type="ECO:0000256" key="4">
    <source>
        <dbReference type="ARBA" id="ARBA00022989"/>
    </source>
</evidence>